<evidence type="ECO:0000256" key="7">
    <source>
        <dbReference type="ARBA" id="ARBA00022989"/>
    </source>
</evidence>
<dbReference type="Ensembl" id="ENSDNVT00000016683.1">
    <property type="protein sequence ID" value="ENSDNVP00000013880.1"/>
    <property type="gene ID" value="ENSDNVG00000009783.1"/>
</dbReference>
<dbReference type="SUPFAM" id="SSF56436">
    <property type="entry name" value="C-type lectin-like"/>
    <property type="match status" value="1"/>
</dbReference>
<dbReference type="InterPro" id="IPR033992">
    <property type="entry name" value="NKR-like_CTLD"/>
</dbReference>
<evidence type="ECO:0000256" key="11">
    <source>
        <dbReference type="ARBA" id="ARBA00023180"/>
    </source>
</evidence>
<evidence type="ECO:0000256" key="1">
    <source>
        <dbReference type="ARBA" id="ARBA00004401"/>
    </source>
</evidence>
<gene>
    <name evidence="13" type="primary">LOC112994703</name>
</gene>
<keyword evidence="6" id="KW-0735">Signal-anchor</keyword>
<dbReference type="CDD" id="cd03593">
    <property type="entry name" value="CLECT_NK_receptors_like"/>
    <property type="match status" value="1"/>
</dbReference>
<keyword evidence="5" id="KW-0430">Lectin</keyword>
<keyword evidence="2" id="KW-1003">Cell membrane</keyword>
<evidence type="ECO:0000256" key="2">
    <source>
        <dbReference type="ARBA" id="ARBA00022475"/>
    </source>
</evidence>
<dbReference type="PROSITE" id="PS50041">
    <property type="entry name" value="C_TYPE_LECTIN_2"/>
    <property type="match status" value="1"/>
</dbReference>
<dbReference type="Proteomes" id="UP000694423">
    <property type="component" value="Unplaced"/>
</dbReference>
<evidence type="ECO:0000256" key="9">
    <source>
        <dbReference type="ARBA" id="ARBA00023157"/>
    </source>
</evidence>
<dbReference type="InterPro" id="IPR042916">
    <property type="entry name" value="CLEC12A/B"/>
</dbReference>
<reference evidence="13" key="2">
    <citation type="submission" date="2025-09" db="UniProtKB">
        <authorList>
            <consortium name="Ensembl"/>
        </authorList>
    </citation>
    <scope>IDENTIFICATION</scope>
</reference>
<proteinExistence type="predicted"/>
<name>A0A8C4JWJ6_DRONO</name>
<evidence type="ECO:0000259" key="12">
    <source>
        <dbReference type="PROSITE" id="PS50041"/>
    </source>
</evidence>
<evidence type="ECO:0000313" key="13">
    <source>
        <dbReference type="Ensembl" id="ENSDNVP00000013880.1"/>
    </source>
</evidence>
<accession>A0A8C4JWJ6</accession>
<evidence type="ECO:0000256" key="8">
    <source>
        <dbReference type="ARBA" id="ARBA00023136"/>
    </source>
</evidence>
<evidence type="ECO:0000256" key="4">
    <source>
        <dbReference type="ARBA" id="ARBA00022692"/>
    </source>
</evidence>
<dbReference type="Gene3D" id="3.10.100.10">
    <property type="entry name" value="Mannose-Binding Protein A, subunit A"/>
    <property type="match status" value="1"/>
</dbReference>
<dbReference type="InterPro" id="IPR016186">
    <property type="entry name" value="C-type_lectin-like/link_sf"/>
</dbReference>
<dbReference type="AlphaFoldDB" id="A0A8C4JWJ6"/>
<dbReference type="InterPro" id="IPR001304">
    <property type="entry name" value="C-type_lectin-like"/>
</dbReference>
<evidence type="ECO:0000256" key="6">
    <source>
        <dbReference type="ARBA" id="ARBA00022968"/>
    </source>
</evidence>
<dbReference type="GO" id="GO:0030246">
    <property type="term" value="F:carbohydrate binding"/>
    <property type="evidence" value="ECO:0007669"/>
    <property type="project" value="UniProtKB-KW"/>
</dbReference>
<keyword evidence="8" id="KW-0472">Membrane</keyword>
<reference evidence="13" key="1">
    <citation type="submission" date="2025-08" db="UniProtKB">
        <authorList>
            <consortium name="Ensembl"/>
        </authorList>
    </citation>
    <scope>IDENTIFICATION</scope>
</reference>
<dbReference type="Pfam" id="PF00059">
    <property type="entry name" value="Lectin_C"/>
    <property type="match status" value="1"/>
</dbReference>
<protein>
    <submittedName>
        <fullName evidence="13">C-type lectin domain family 1 member B-like</fullName>
    </submittedName>
</protein>
<dbReference type="PANTHER" id="PTHR47647">
    <property type="entry name" value="C-TYPE LECTIN DOMAIN FAMILY 12 MEMBER B"/>
    <property type="match status" value="1"/>
</dbReference>
<feature type="domain" description="C-type lectin" evidence="12">
    <location>
        <begin position="93"/>
        <end position="201"/>
    </location>
</feature>
<keyword evidence="14" id="KW-1185">Reference proteome</keyword>
<keyword evidence="9" id="KW-1015">Disulfide bond</keyword>
<evidence type="ECO:0000313" key="14">
    <source>
        <dbReference type="Proteomes" id="UP000694423"/>
    </source>
</evidence>
<dbReference type="SMART" id="SM00034">
    <property type="entry name" value="CLECT"/>
    <property type="match status" value="1"/>
</dbReference>
<evidence type="ECO:0000256" key="3">
    <source>
        <dbReference type="ARBA" id="ARBA00022553"/>
    </source>
</evidence>
<keyword evidence="7" id="KW-1133">Transmembrane helix</keyword>
<keyword evidence="11" id="KW-0325">Glycoprotein</keyword>
<dbReference type="GO" id="GO:0005886">
    <property type="term" value="C:plasma membrane"/>
    <property type="evidence" value="ECO:0007669"/>
    <property type="project" value="UniProtKB-SubCell"/>
</dbReference>
<evidence type="ECO:0000256" key="10">
    <source>
        <dbReference type="ARBA" id="ARBA00023170"/>
    </source>
</evidence>
<keyword evidence="10" id="KW-0675">Receptor</keyword>
<organism evidence="13 14">
    <name type="scientific">Dromaius novaehollandiae</name>
    <name type="common">Emu</name>
    <dbReference type="NCBI Taxonomy" id="8790"/>
    <lineage>
        <taxon>Eukaryota</taxon>
        <taxon>Metazoa</taxon>
        <taxon>Chordata</taxon>
        <taxon>Craniata</taxon>
        <taxon>Vertebrata</taxon>
        <taxon>Euteleostomi</taxon>
        <taxon>Archelosauria</taxon>
        <taxon>Archosauria</taxon>
        <taxon>Dinosauria</taxon>
        <taxon>Saurischia</taxon>
        <taxon>Theropoda</taxon>
        <taxon>Coelurosauria</taxon>
        <taxon>Aves</taxon>
        <taxon>Palaeognathae</taxon>
        <taxon>Casuariiformes</taxon>
        <taxon>Dromaiidae</taxon>
        <taxon>Dromaius</taxon>
    </lineage>
</organism>
<dbReference type="GO" id="GO:0030545">
    <property type="term" value="F:signaling receptor regulator activity"/>
    <property type="evidence" value="ECO:0007669"/>
    <property type="project" value="InterPro"/>
</dbReference>
<evidence type="ECO:0000256" key="5">
    <source>
        <dbReference type="ARBA" id="ARBA00022734"/>
    </source>
</evidence>
<keyword evidence="3" id="KW-0597">Phosphoprotein</keyword>
<comment type="subcellular location">
    <subcellularLocation>
        <location evidence="1">Cell membrane</location>
        <topology evidence="1">Single-pass type II membrane protein</topology>
    </subcellularLocation>
</comment>
<sequence length="223" mass="26778">MTEEVTYANLKFENCHVMDNITEPEDTKEKVFQCSKEYRTQIRELNMTKNDLHANFSDMLQAIGNQLCLEGDKTLKNNGQNCVLCPANWRWEGGDTCYYFSTEEKTWEQSDKFCSSQNSTLLLIKEKAKWELVKQFDKTSYWLGLSFRTEQNGWFWADNTALKEEQRFWARNRYSTPCCAYLYYKDFYCQQCKEKKYYVCEKLAIQLERGNNHQREDWFVRPK</sequence>
<dbReference type="PANTHER" id="PTHR47647:SF2">
    <property type="entry name" value="C-TYPE LECTIN DOMAIN FAMILY 12 MEMBER A"/>
    <property type="match status" value="1"/>
</dbReference>
<keyword evidence="4" id="KW-0812">Transmembrane</keyword>
<dbReference type="InterPro" id="IPR016187">
    <property type="entry name" value="CTDL_fold"/>
</dbReference>